<evidence type="ECO:0000313" key="6">
    <source>
        <dbReference type="EMBL" id="ECS6135642.1"/>
    </source>
</evidence>
<evidence type="ECO:0000313" key="9">
    <source>
        <dbReference type="EMBL" id="ECU1186146.1"/>
    </source>
</evidence>
<evidence type="ECO:0000313" key="14">
    <source>
        <dbReference type="EMBL" id="TRG48194.1"/>
    </source>
</evidence>
<evidence type="ECO:0000313" key="13">
    <source>
        <dbReference type="EMBL" id="HAE8374352.1"/>
    </source>
</evidence>
<reference evidence="14 15" key="5">
    <citation type="journal article" date="2019" name="Appl. Environ. Microbiol.">
        <title>Clinically Unreported Salmonellosis Outbreak Detected via Comparative Genomic Analysis of Municipal Wastewater Salmonella Isolates.</title>
        <authorList>
            <person name="Diemert S."/>
            <person name="Yan T."/>
        </authorList>
    </citation>
    <scope>NUCLEOTIDE SEQUENCE [LARGE SCALE GENOMIC DNA]</scope>
    <source>
        <strain evidence="14 15">HIY0183</strain>
    </source>
</reference>
<dbReference type="EMBL" id="AAHFTY010000003">
    <property type="protein sequence ID" value="EBV6100801.1"/>
    <property type="molecule type" value="Genomic_DNA"/>
</dbReference>
<reference evidence="5" key="4">
    <citation type="submission" date="2018-07" db="EMBL/GenBank/DDBJ databases">
        <authorList>
            <consortium name="NARMS: The National Antimicrobial Resistance Monitoring System"/>
        </authorList>
    </citation>
    <scope>NUCLEOTIDE SEQUENCE</scope>
    <source>
        <strain evidence="7">FSIS11811949</strain>
        <strain evidence="3">FSIS11813694</strain>
        <strain evidence="8">FSIS11813894</strain>
        <strain evidence="1">FSIS11921149</strain>
        <strain evidence="5">FSIS1605746</strain>
    </source>
</reference>
<dbReference type="EMBL" id="AAKQAO010000002">
    <property type="protein sequence ID" value="ECU4734122.1"/>
    <property type="molecule type" value="Genomic_DNA"/>
</dbReference>
<evidence type="ECO:0000313" key="12">
    <source>
        <dbReference type="EMBL" id="HAB3940771.1"/>
    </source>
</evidence>
<dbReference type="EMBL" id="DAATFV010000012">
    <property type="protein sequence ID" value="HAE8374352.1"/>
    <property type="molecule type" value="Genomic_DNA"/>
</dbReference>
<dbReference type="EMBL" id="AAKOYA010000005">
    <property type="protein sequence ID" value="ECU1186146.1"/>
    <property type="molecule type" value="Genomic_DNA"/>
</dbReference>
<reference evidence="13" key="2">
    <citation type="submission" date="2018-07" db="EMBL/GenBank/DDBJ databases">
        <authorList>
            <consortium name="NCBI Pathogen Detection Project"/>
        </authorList>
    </citation>
    <scope>NUCLEOTIDE SEQUENCE</scope>
    <source>
        <strain evidence="13">CDC B1487</strain>
        <strain evidence="12">Salmonella enterica</strain>
    </source>
</reference>
<dbReference type="AlphaFoldDB" id="A0A2T8M9S1"/>
<evidence type="ECO:0000313" key="2">
    <source>
        <dbReference type="EMBL" id="EBV6100801.1"/>
    </source>
</evidence>
<evidence type="ECO:0000313" key="7">
    <source>
        <dbReference type="EMBL" id="ECT1480203.1"/>
    </source>
</evidence>
<evidence type="ECO:0000313" key="5">
    <source>
        <dbReference type="EMBL" id="ECS2636552.1"/>
    </source>
</evidence>
<reference evidence="12" key="1">
    <citation type="journal article" date="2018" name="Genome Biol.">
        <title>SKESA: strategic k-mer extension for scrupulous assemblies.</title>
        <authorList>
            <person name="Souvorov A."/>
            <person name="Agarwala R."/>
            <person name="Lipman D.J."/>
        </authorList>
    </citation>
    <scope>NUCLEOTIDE SEQUENCE</scope>
    <source>
        <strain evidence="13">CDC B1487</strain>
        <strain evidence="12">Salmonella enterica</strain>
    </source>
</reference>
<evidence type="ECO:0000313" key="11">
    <source>
        <dbReference type="EMBL" id="ECV0339190.1"/>
    </source>
</evidence>
<dbReference type="EMBL" id="AAFZFQ010000002">
    <property type="protein sequence ID" value="EBL4821886.1"/>
    <property type="molecule type" value="Genomic_DNA"/>
</dbReference>
<name>A0A2T8M9S1_SALAN</name>
<dbReference type="EMBL" id="AAKKDH010000006">
    <property type="protein sequence ID" value="ECS6135642.1"/>
    <property type="molecule type" value="Genomic_DNA"/>
</dbReference>
<dbReference type="EMBL" id="AAKJAJ010000002">
    <property type="protein sequence ID" value="ECS2636552.1"/>
    <property type="molecule type" value="Genomic_DNA"/>
</dbReference>
<dbReference type="EMBL" id="DAAGON010000002">
    <property type="protein sequence ID" value="HAB3940771.1"/>
    <property type="molecule type" value="Genomic_DNA"/>
</dbReference>
<evidence type="ECO:0000313" key="8">
    <source>
        <dbReference type="EMBL" id="ECT3926631.1"/>
    </source>
</evidence>
<sequence length="64" mass="7427">MVLHANPRIFYPTQHQYRRGLCRFMQLHENCPIKRAGVAGRALRANSNDAHLFSSPEYIVDVCR</sequence>
<proteinExistence type="predicted"/>
<evidence type="ECO:0000313" key="10">
    <source>
        <dbReference type="EMBL" id="ECU4734122.1"/>
    </source>
</evidence>
<organism evidence="14 15">
    <name type="scientific">Salmonella anatum</name>
    <dbReference type="NCBI Taxonomy" id="58712"/>
    <lineage>
        <taxon>Bacteria</taxon>
        <taxon>Pseudomonadati</taxon>
        <taxon>Pseudomonadota</taxon>
        <taxon>Gammaproteobacteria</taxon>
        <taxon>Enterobacterales</taxon>
        <taxon>Enterobacteriaceae</taxon>
        <taxon>Salmonella</taxon>
    </lineage>
</organism>
<reference evidence="2" key="3">
    <citation type="submission" date="2018-07" db="EMBL/GenBank/DDBJ databases">
        <authorList>
            <consortium name="GenomeTrakr network: Whole genome sequencing for foodborne pathogen traceback"/>
        </authorList>
    </citation>
    <scope>NUCLEOTIDE SEQUENCE</scope>
    <source>
        <strain evidence="2">AZ-TG74568</strain>
        <strain evidence="9">FSIS11808940</strain>
        <strain evidence="4">FSIS11919908</strain>
        <strain evidence="6">FSIS1609251</strain>
        <strain evidence="11">FSIS21822075</strain>
        <strain evidence="10">HIY0183</strain>
    </source>
</reference>
<evidence type="ECO:0000313" key="3">
    <source>
        <dbReference type="EMBL" id="EBZ0401884.1"/>
    </source>
</evidence>
<dbReference type="EMBL" id="AAKLVW010000090">
    <property type="protein sequence ID" value="ECT1480203.1"/>
    <property type="molecule type" value="Genomic_DNA"/>
</dbReference>
<dbReference type="EMBL" id="AAKSYA010000013">
    <property type="protein sequence ID" value="ECV0339190.1"/>
    <property type="molecule type" value="Genomic_DNA"/>
</dbReference>
<evidence type="ECO:0000313" key="1">
    <source>
        <dbReference type="EMBL" id="EBL4821886.1"/>
    </source>
</evidence>
<dbReference type="Proteomes" id="UP000319232">
    <property type="component" value="Unassembled WGS sequence"/>
</dbReference>
<dbReference type="EMBL" id="AAKMPV010000055">
    <property type="protein sequence ID" value="ECT3926631.1"/>
    <property type="molecule type" value="Genomic_DNA"/>
</dbReference>
<evidence type="ECO:0000313" key="4">
    <source>
        <dbReference type="EMBL" id="ECB8973658.1"/>
    </source>
</evidence>
<protein>
    <submittedName>
        <fullName evidence="14">Uncharacterized protein</fullName>
    </submittedName>
</protein>
<evidence type="ECO:0000313" key="15">
    <source>
        <dbReference type="Proteomes" id="UP000319232"/>
    </source>
</evidence>
<dbReference type="EMBL" id="VCUW02000007">
    <property type="protein sequence ID" value="TRG48194.1"/>
    <property type="molecule type" value="Genomic_DNA"/>
</dbReference>
<accession>A0A2T8M9S1</accession>
<dbReference type="EMBL" id="AAHPVZ010000136">
    <property type="protein sequence ID" value="EBZ0401884.1"/>
    <property type="molecule type" value="Genomic_DNA"/>
</dbReference>
<dbReference type="EMBL" id="AAHZBB010000002">
    <property type="protein sequence ID" value="ECB8973658.1"/>
    <property type="molecule type" value="Genomic_DNA"/>
</dbReference>
<gene>
    <name evidence="5" type="ORF">AZF31_04160</name>
    <name evidence="6" type="ORF">BUM38_11660</name>
    <name evidence="11" type="ORF">D3T63_11685</name>
    <name evidence="8" type="ORF">D4T67_22240</name>
    <name evidence="3" type="ORF">D6A11_22695</name>
    <name evidence="9" type="ORF">DNB52_04670</name>
    <name evidence="7" type="ORF">DUZ69_23930</name>
    <name evidence="10" type="ORF">EVA07_03760</name>
    <name evidence="4" type="ORF">FAC46_05075</name>
    <name evidence="1" type="ORF">FFW56_04115</name>
    <name evidence="14" type="ORF">FG704_013150</name>
    <name evidence="12" type="ORF">GB592_06635</name>
    <name evidence="13" type="ORF">GNC26_002950</name>
    <name evidence="2" type="ORF">OB37_09785</name>
</gene>
<comment type="caution">
    <text evidence="14">The sequence shown here is derived from an EMBL/GenBank/DDBJ whole genome shotgun (WGS) entry which is preliminary data.</text>
</comment>